<evidence type="ECO:0000313" key="3">
    <source>
        <dbReference type="EMBL" id="USP76576.1"/>
    </source>
</evidence>
<accession>A0A9Q8Z685</accession>
<dbReference type="AlphaFoldDB" id="A0A9Q8Z685"/>
<feature type="compositionally biased region" description="Low complexity" evidence="1">
    <location>
        <begin position="71"/>
        <end position="117"/>
    </location>
</feature>
<gene>
    <name evidence="3" type="ORF">yc1106_03850</name>
</gene>
<evidence type="ECO:0000256" key="1">
    <source>
        <dbReference type="SAM" id="MobiDB-lite"/>
    </source>
</evidence>
<dbReference type="InterPro" id="IPR035979">
    <property type="entry name" value="RBD_domain_sf"/>
</dbReference>
<keyword evidence="4" id="KW-1185">Reference proteome</keyword>
<dbReference type="Proteomes" id="UP001056012">
    <property type="component" value="Chromosome 3"/>
</dbReference>
<feature type="region of interest" description="Disordered" evidence="1">
    <location>
        <begin position="1"/>
        <end position="129"/>
    </location>
</feature>
<proteinExistence type="predicted"/>
<dbReference type="VEuPathDB" id="FungiDB:yc1106_03850"/>
<dbReference type="InterPro" id="IPR040052">
    <property type="entry name" value="RBM17"/>
</dbReference>
<feature type="domain" description="G-patch" evidence="2">
    <location>
        <begin position="405"/>
        <end position="451"/>
    </location>
</feature>
<dbReference type="SUPFAM" id="SSF54928">
    <property type="entry name" value="RNA-binding domain, RBD"/>
    <property type="match status" value="1"/>
</dbReference>
<feature type="compositionally biased region" description="Low complexity" evidence="1">
    <location>
        <begin position="276"/>
        <end position="288"/>
    </location>
</feature>
<sequence>MASPPPNKAPGLPNPYAKGILPNPYAATISAPPVKYTEEPQKKAPAFHNPHSIKRPQPKKPNPVVKRPTIPRAAMASLASASSSGPSDPSSAPEHAAIKAATTEAVITEAAVTEPAANPSANPQQHGIEYYLSTADDDAAILEERKLRNYEEKQRKKEQKKFTKQFGTWNPQAAYKAHRYSNLKAFRASGGSQRKKEGFRTFLKAAAAQYKTLHPDEPLGASRSTSPAASPAAPSTSAAVVANPLFAPPASHDDNPIVSSSDQTGEDAYARRMRLSQSQANSASSPSAREFTQEHAQEPVQKPAPPPPSVANHVTPPPPPPPPPAASAPTSSGYQGATISAPAERYAHATISAPPERYAHATISAPPERYAHAIISAPPVRYDRPNVPMRATDDEPDLDERPSKRPKISKAEAMMAKMGYIKGQGLGKNNDGVVTHLEVKLRKGQQGASIFDDDEGNKIKSQPVWDVSGGIRKNDEPGKFGEESSVVVTWGCVDGVDWNANANRNDGGIRQDMGEAFGTKFGPIERIMLDEGSKDGAVYIHFQSVLAALNAVNRFDEGWEFRGRKIRAQYYDERKFRAGIYDY</sequence>
<protein>
    <submittedName>
        <fullName evidence="3">DNA-damage-repair/toleration protein DRT111, chloroplastic</fullName>
    </submittedName>
</protein>
<dbReference type="Gene3D" id="3.30.70.330">
    <property type="match status" value="1"/>
</dbReference>
<dbReference type="EMBL" id="CP089276">
    <property type="protein sequence ID" value="USP76576.1"/>
    <property type="molecule type" value="Genomic_DNA"/>
</dbReference>
<dbReference type="OrthoDB" id="5411533at2759"/>
<evidence type="ECO:0000259" key="2">
    <source>
        <dbReference type="SMART" id="SM00443"/>
    </source>
</evidence>
<dbReference type="PANTHER" id="PTHR13288:SF8">
    <property type="entry name" value="SPLICING FACTOR 45"/>
    <property type="match status" value="1"/>
</dbReference>
<feature type="compositionally biased region" description="Low complexity" evidence="1">
    <location>
        <begin position="221"/>
        <end position="242"/>
    </location>
</feature>
<dbReference type="PANTHER" id="PTHR13288">
    <property type="entry name" value="SPLICING FACTOR 45 SPF45"/>
    <property type="match status" value="1"/>
</dbReference>
<dbReference type="SMART" id="SM00443">
    <property type="entry name" value="G_patch"/>
    <property type="match status" value="1"/>
</dbReference>
<dbReference type="GO" id="GO:0071011">
    <property type="term" value="C:precatalytic spliceosome"/>
    <property type="evidence" value="ECO:0007669"/>
    <property type="project" value="TreeGrafter"/>
</dbReference>
<feature type="region of interest" description="Disordered" evidence="1">
    <location>
        <begin position="214"/>
        <end position="352"/>
    </location>
</feature>
<dbReference type="InterPro" id="IPR000467">
    <property type="entry name" value="G_patch_dom"/>
</dbReference>
<evidence type="ECO:0000313" key="4">
    <source>
        <dbReference type="Proteomes" id="UP001056012"/>
    </source>
</evidence>
<feature type="compositionally biased region" description="Pro residues" evidence="1">
    <location>
        <begin position="302"/>
        <end position="326"/>
    </location>
</feature>
<organism evidence="3 4">
    <name type="scientific">Curvularia clavata</name>
    <dbReference type="NCBI Taxonomy" id="95742"/>
    <lineage>
        <taxon>Eukaryota</taxon>
        <taxon>Fungi</taxon>
        <taxon>Dikarya</taxon>
        <taxon>Ascomycota</taxon>
        <taxon>Pezizomycotina</taxon>
        <taxon>Dothideomycetes</taxon>
        <taxon>Pleosporomycetidae</taxon>
        <taxon>Pleosporales</taxon>
        <taxon>Pleosporineae</taxon>
        <taxon>Pleosporaceae</taxon>
        <taxon>Curvularia</taxon>
    </lineage>
</organism>
<dbReference type="GO" id="GO:0003676">
    <property type="term" value="F:nucleic acid binding"/>
    <property type="evidence" value="ECO:0007669"/>
    <property type="project" value="InterPro"/>
</dbReference>
<dbReference type="GO" id="GO:0045292">
    <property type="term" value="P:mRNA cis splicing, via spliceosome"/>
    <property type="evidence" value="ECO:0007669"/>
    <property type="project" value="InterPro"/>
</dbReference>
<dbReference type="InterPro" id="IPR012677">
    <property type="entry name" value="Nucleotide-bd_a/b_plait_sf"/>
</dbReference>
<name>A0A9Q8Z685_CURCL</name>
<feature type="region of interest" description="Disordered" evidence="1">
    <location>
        <begin position="381"/>
        <end position="406"/>
    </location>
</feature>
<dbReference type="Pfam" id="PF01585">
    <property type="entry name" value="G-patch"/>
    <property type="match status" value="1"/>
</dbReference>
<reference evidence="3" key="1">
    <citation type="submission" date="2021-12" db="EMBL/GenBank/DDBJ databases">
        <title>Curvularia clavata genome.</title>
        <authorList>
            <person name="Cao Y."/>
        </authorList>
    </citation>
    <scope>NUCLEOTIDE SEQUENCE</scope>
    <source>
        <strain evidence="3">Yc1106</strain>
    </source>
</reference>